<evidence type="ECO:0000256" key="3">
    <source>
        <dbReference type="ARBA" id="ARBA00022692"/>
    </source>
</evidence>
<keyword evidence="7" id="KW-0449">Lipoprotein</keyword>
<evidence type="ECO:0000256" key="2">
    <source>
        <dbReference type="ARBA" id="ARBA00022679"/>
    </source>
</evidence>
<dbReference type="InterPro" id="IPR001594">
    <property type="entry name" value="Palmitoyltrfase_DHHC"/>
</dbReference>
<feature type="domain" description="Palmitoyltransferase DHHC" evidence="12">
    <location>
        <begin position="137"/>
        <end position="173"/>
    </location>
</feature>
<feature type="transmembrane region" description="Helical" evidence="10">
    <location>
        <begin position="68"/>
        <end position="89"/>
    </location>
</feature>
<evidence type="ECO:0000313" key="14">
    <source>
        <dbReference type="Proteomes" id="UP001249851"/>
    </source>
</evidence>
<comment type="similarity">
    <text evidence="10">Belongs to the DHHC palmitoyltransferase family.</text>
</comment>
<keyword evidence="2 10" id="KW-0808">Transferase</keyword>
<proteinExistence type="inferred from homology"/>
<dbReference type="InterPro" id="IPR039859">
    <property type="entry name" value="PFA4/ZDH16/20/ERF2-like"/>
</dbReference>
<reference evidence="13" key="1">
    <citation type="journal article" date="2023" name="G3 (Bethesda)">
        <title>Whole genome assembly and annotation of the endangered Caribbean coral Acropora cervicornis.</title>
        <authorList>
            <person name="Selwyn J.D."/>
            <person name="Vollmer S.V."/>
        </authorList>
    </citation>
    <scope>NUCLEOTIDE SEQUENCE</scope>
    <source>
        <strain evidence="13">K2</strain>
    </source>
</reference>
<organism evidence="13 14">
    <name type="scientific">Acropora cervicornis</name>
    <name type="common">Staghorn coral</name>
    <dbReference type="NCBI Taxonomy" id="6130"/>
    <lineage>
        <taxon>Eukaryota</taxon>
        <taxon>Metazoa</taxon>
        <taxon>Cnidaria</taxon>
        <taxon>Anthozoa</taxon>
        <taxon>Hexacorallia</taxon>
        <taxon>Scleractinia</taxon>
        <taxon>Astrocoeniina</taxon>
        <taxon>Acroporidae</taxon>
        <taxon>Acropora</taxon>
    </lineage>
</organism>
<keyword evidence="4 10" id="KW-1133">Transmembrane helix</keyword>
<dbReference type="PANTHER" id="PTHR22883:SF43">
    <property type="entry name" value="PALMITOYLTRANSFERASE APP"/>
    <property type="match status" value="1"/>
</dbReference>
<dbReference type="GO" id="GO:0005794">
    <property type="term" value="C:Golgi apparatus"/>
    <property type="evidence" value="ECO:0007669"/>
    <property type="project" value="TreeGrafter"/>
</dbReference>
<evidence type="ECO:0000256" key="6">
    <source>
        <dbReference type="ARBA" id="ARBA00023139"/>
    </source>
</evidence>
<evidence type="ECO:0000256" key="8">
    <source>
        <dbReference type="ARBA" id="ARBA00023315"/>
    </source>
</evidence>
<name>A0AAD9UUC8_ACRCE</name>
<evidence type="ECO:0000256" key="5">
    <source>
        <dbReference type="ARBA" id="ARBA00023136"/>
    </source>
</evidence>
<dbReference type="AlphaFoldDB" id="A0AAD9UUC8"/>
<evidence type="ECO:0000313" key="13">
    <source>
        <dbReference type="EMBL" id="KAK2550276.1"/>
    </source>
</evidence>
<dbReference type="EC" id="2.3.1.225" evidence="10"/>
<evidence type="ECO:0000256" key="11">
    <source>
        <dbReference type="SAM" id="MobiDB-lite"/>
    </source>
</evidence>
<keyword evidence="6" id="KW-0564">Palmitate</keyword>
<reference evidence="13" key="2">
    <citation type="journal article" date="2023" name="Science">
        <title>Genomic signatures of disease resistance in endangered staghorn corals.</title>
        <authorList>
            <person name="Vollmer S.V."/>
            <person name="Selwyn J.D."/>
            <person name="Despard B.A."/>
            <person name="Roesel C.L."/>
        </authorList>
    </citation>
    <scope>NUCLEOTIDE SEQUENCE</scope>
    <source>
        <strain evidence="13">K2</strain>
    </source>
</reference>
<comment type="domain">
    <text evidence="10">The DHHC domain is required for palmitoyltransferase activity.</text>
</comment>
<feature type="transmembrane region" description="Helical" evidence="10">
    <location>
        <begin position="38"/>
        <end position="56"/>
    </location>
</feature>
<dbReference type="GO" id="GO:0005783">
    <property type="term" value="C:endoplasmic reticulum"/>
    <property type="evidence" value="ECO:0007669"/>
    <property type="project" value="TreeGrafter"/>
</dbReference>
<keyword evidence="3 10" id="KW-0812">Transmembrane</keyword>
<feature type="compositionally biased region" description="Basic and acidic residues" evidence="11">
    <location>
        <begin position="248"/>
        <end position="267"/>
    </location>
</feature>
<accession>A0AAD9UUC8</accession>
<dbReference type="GO" id="GO:0019706">
    <property type="term" value="F:protein-cysteine S-palmitoyltransferase activity"/>
    <property type="evidence" value="ECO:0007669"/>
    <property type="project" value="UniProtKB-EC"/>
</dbReference>
<dbReference type="PANTHER" id="PTHR22883">
    <property type="entry name" value="ZINC FINGER DHHC DOMAIN CONTAINING PROTEIN"/>
    <property type="match status" value="1"/>
</dbReference>
<keyword evidence="14" id="KW-1185">Reference proteome</keyword>
<evidence type="ECO:0000256" key="10">
    <source>
        <dbReference type="RuleBase" id="RU079119"/>
    </source>
</evidence>
<dbReference type="Proteomes" id="UP001249851">
    <property type="component" value="Unassembled WGS sequence"/>
</dbReference>
<evidence type="ECO:0000256" key="7">
    <source>
        <dbReference type="ARBA" id="ARBA00023288"/>
    </source>
</evidence>
<dbReference type="Pfam" id="PF01529">
    <property type="entry name" value="DHHC"/>
    <property type="match status" value="1"/>
</dbReference>
<dbReference type="GO" id="GO:0006612">
    <property type="term" value="P:protein targeting to membrane"/>
    <property type="evidence" value="ECO:0007669"/>
    <property type="project" value="TreeGrafter"/>
</dbReference>
<evidence type="ECO:0000259" key="12">
    <source>
        <dbReference type="Pfam" id="PF01529"/>
    </source>
</evidence>
<keyword evidence="8 10" id="KW-0012">Acyltransferase</keyword>
<comment type="catalytic activity">
    <reaction evidence="9 10">
        <text>L-cysteinyl-[protein] + hexadecanoyl-CoA = S-hexadecanoyl-L-cysteinyl-[protein] + CoA</text>
        <dbReference type="Rhea" id="RHEA:36683"/>
        <dbReference type="Rhea" id="RHEA-COMP:10131"/>
        <dbReference type="Rhea" id="RHEA-COMP:11032"/>
        <dbReference type="ChEBI" id="CHEBI:29950"/>
        <dbReference type="ChEBI" id="CHEBI:57287"/>
        <dbReference type="ChEBI" id="CHEBI:57379"/>
        <dbReference type="ChEBI" id="CHEBI:74151"/>
        <dbReference type="EC" id="2.3.1.225"/>
    </reaction>
</comment>
<dbReference type="PROSITE" id="PS50216">
    <property type="entry name" value="DHHC"/>
    <property type="match status" value="1"/>
</dbReference>
<comment type="subcellular location">
    <subcellularLocation>
        <location evidence="1">Endomembrane system</location>
        <topology evidence="1">Multi-pass membrane protein</topology>
    </subcellularLocation>
</comment>
<feature type="region of interest" description="Disordered" evidence="11">
    <location>
        <begin position="228"/>
        <end position="285"/>
    </location>
</feature>
<protein>
    <recommendedName>
        <fullName evidence="10">Palmitoyltransferase</fullName>
        <ecNumber evidence="10">2.3.1.225</ecNumber>
    </recommendedName>
</protein>
<gene>
    <name evidence="13" type="ORF">P5673_029155</name>
</gene>
<dbReference type="EMBL" id="JARQWQ010000113">
    <property type="protein sequence ID" value="KAK2550276.1"/>
    <property type="molecule type" value="Genomic_DNA"/>
</dbReference>
<comment type="caution">
    <text evidence="13">The sequence shown here is derived from an EMBL/GenBank/DDBJ whole genome shotgun (WGS) entry which is preliminary data.</text>
</comment>
<sequence>MTQKQYTPIMSNRNWEVFPGRNKFYCDGRIIMTRNNGVFYFTVVLIVITSGLFFAFDCPYLFLNVSPAVPVVAAWLFIFVMSSLLRTAFSDPGIVPRASLEEAAYIEKTLETPNQDTQTYRPPPRVKEITINGQAVKLKFCFTCKIFRPPRASHCSMCDNCVERFDHHCPWIKGSFSSRSGQGNVNPFSEGSVWKNCAAVLCGPFHPSLINRRGVIIPEPPASDKYGAVRPVDTAPMSPVAPNSKNGVTHDAKKAEEHSNLLPKDQEQDSLQADSERGLVKLSSV</sequence>
<evidence type="ECO:0000256" key="4">
    <source>
        <dbReference type="ARBA" id="ARBA00022989"/>
    </source>
</evidence>
<evidence type="ECO:0000256" key="9">
    <source>
        <dbReference type="ARBA" id="ARBA00048048"/>
    </source>
</evidence>
<keyword evidence="5 10" id="KW-0472">Membrane</keyword>
<evidence type="ECO:0000256" key="1">
    <source>
        <dbReference type="ARBA" id="ARBA00004127"/>
    </source>
</evidence>